<evidence type="ECO:0000313" key="4">
    <source>
        <dbReference type="Proteomes" id="UP001500102"/>
    </source>
</evidence>
<keyword evidence="4" id="KW-1185">Reference proteome</keyword>
<name>A0ABN2YEA5_9MICC</name>
<evidence type="ECO:0008006" key="5">
    <source>
        <dbReference type="Google" id="ProtNLM"/>
    </source>
</evidence>
<dbReference type="EMBL" id="BAAAQB010000006">
    <property type="protein sequence ID" value="GAA2125902.1"/>
    <property type="molecule type" value="Genomic_DNA"/>
</dbReference>
<feature type="transmembrane region" description="Helical" evidence="2">
    <location>
        <begin position="59"/>
        <end position="77"/>
    </location>
</feature>
<keyword evidence="2" id="KW-0472">Membrane</keyword>
<feature type="transmembrane region" description="Helical" evidence="2">
    <location>
        <begin position="31"/>
        <end position="53"/>
    </location>
</feature>
<sequence>MASSEGGVVTDEQNQGHVPASRRKVRSGEDFDIIIGFLGFWALVLLVVTVWMEVTAQDALGWALGLLVALLALYGMIRLRRRLPRRTASRRG</sequence>
<reference evidence="3 4" key="1">
    <citation type="journal article" date="2019" name="Int. J. Syst. Evol. Microbiol.">
        <title>The Global Catalogue of Microorganisms (GCM) 10K type strain sequencing project: providing services to taxonomists for standard genome sequencing and annotation.</title>
        <authorList>
            <consortium name="The Broad Institute Genomics Platform"/>
            <consortium name="The Broad Institute Genome Sequencing Center for Infectious Disease"/>
            <person name="Wu L."/>
            <person name="Ma J."/>
        </authorList>
    </citation>
    <scope>NUCLEOTIDE SEQUENCE [LARGE SCALE GENOMIC DNA]</scope>
    <source>
        <strain evidence="3 4">JCM 15921</strain>
    </source>
</reference>
<feature type="region of interest" description="Disordered" evidence="1">
    <location>
        <begin position="1"/>
        <end position="23"/>
    </location>
</feature>
<evidence type="ECO:0000313" key="3">
    <source>
        <dbReference type="EMBL" id="GAA2125902.1"/>
    </source>
</evidence>
<evidence type="ECO:0000256" key="2">
    <source>
        <dbReference type="SAM" id="Phobius"/>
    </source>
</evidence>
<gene>
    <name evidence="3" type="ORF">GCM10009825_02570</name>
</gene>
<comment type="caution">
    <text evidence="3">The sequence shown here is derived from an EMBL/GenBank/DDBJ whole genome shotgun (WGS) entry which is preliminary data.</text>
</comment>
<keyword evidence="2" id="KW-0812">Transmembrane</keyword>
<protein>
    <recommendedName>
        <fullName evidence="5">DUF2530 domain-containing protein</fullName>
    </recommendedName>
</protein>
<evidence type="ECO:0000256" key="1">
    <source>
        <dbReference type="SAM" id="MobiDB-lite"/>
    </source>
</evidence>
<dbReference type="Proteomes" id="UP001500102">
    <property type="component" value="Unassembled WGS sequence"/>
</dbReference>
<keyword evidence="2" id="KW-1133">Transmembrane helix</keyword>
<accession>A0ABN2YEA5</accession>
<proteinExistence type="predicted"/>
<organism evidence="3 4">
    <name type="scientific">Arthrobacter humicola</name>
    <dbReference type="NCBI Taxonomy" id="409291"/>
    <lineage>
        <taxon>Bacteria</taxon>
        <taxon>Bacillati</taxon>
        <taxon>Actinomycetota</taxon>
        <taxon>Actinomycetes</taxon>
        <taxon>Micrococcales</taxon>
        <taxon>Micrococcaceae</taxon>
        <taxon>Arthrobacter</taxon>
    </lineage>
</organism>